<sequence>MKKFGRRVAGLSLIGALLLVAGCNTVAGVGQDISGSARAVQRSL</sequence>
<evidence type="ECO:0000313" key="2">
    <source>
        <dbReference type="Proteomes" id="UP001629249"/>
    </source>
</evidence>
<keyword evidence="2" id="KW-1185">Reference proteome</keyword>
<accession>A0ABW9A297</accession>
<evidence type="ECO:0000313" key="1">
    <source>
        <dbReference type="EMBL" id="MFL9889163.1"/>
    </source>
</evidence>
<dbReference type="Proteomes" id="UP001629249">
    <property type="component" value="Unassembled WGS sequence"/>
</dbReference>
<dbReference type="PROSITE" id="PS51257">
    <property type="entry name" value="PROKAR_LIPOPROTEIN"/>
    <property type="match status" value="1"/>
</dbReference>
<organism evidence="1 2">
    <name type="scientific">Paraburkholderia agricolaris</name>
    <dbReference type="NCBI Taxonomy" id="2152888"/>
    <lineage>
        <taxon>Bacteria</taxon>
        <taxon>Pseudomonadati</taxon>
        <taxon>Pseudomonadota</taxon>
        <taxon>Betaproteobacteria</taxon>
        <taxon>Burkholderiales</taxon>
        <taxon>Burkholderiaceae</taxon>
        <taxon>Paraburkholderia</taxon>
    </lineage>
</organism>
<name>A0ABW9A297_9BURK</name>
<keyword evidence="1" id="KW-0449">Lipoprotein</keyword>
<reference evidence="1 2" key="1">
    <citation type="journal article" date="2024" name="Chem. Sci.">
        <title>Discovery of megapolipeptins by genome mining of a Burkholderiales bacteria collection.</title>
        <authorList>
            <person name="Paulo B.S."/>
            <person name="Recchia M.J.J."/>
            <person name="Lee S."/>
            <person name="Fergusson C.H."/>
            <person name="Romanowski S.B."/>
            <person name="Hernandez A."/>
            <person name="Krull N."/>
            <person name="Liu D.Y."/>
            <person name="Cavanagh H."/>
            <person name="Bos A."/>
            <person name="Gray C.A."/>
            <person name="Murphy B.T."/>
            <person name="Linington R.G."/>
            <person name="Eustaquio A.S."/>
        </authorList>
    </citation>
    <scope>NUCLEOTIDE SEQUENCE [LARGE SCALE GENOMIC DNA]</scope>
    <source>
        <strain evidence="1 2">RL16-012-BIC-B</strain>
    </source>
</reference>
<dbReference type="EMBL" id="JAQQFN010000065">
    <property type="protein sequence ID" value="MFL9889163.1"/>
    <property type="molecule type" value="Genomic_DNA"/>
</dbReference>
<comment type="caution">
    <text evidence="1">The sequence shown here is derived from an EMBL/GenBank/DDBJ whole genome shotgun (WGS) entry which is preliminary data.</text>
</comment>
<protein>
    <submittedName>
        <fullName evidence="1">Lipoprotein</fullName>
    </submittedName>
</protein>
<gene>
    <name evidence="1" type="ORF">PQR66_39510</name>
</gene>
<proteinExistence type="predicted"/>